<keyword evidence="4" id="KW-1185">Reference proteome</keyword>
<feature type="compositionally biased region" description="Polar residues" evidence="1">
    <location>
        <begin position="177"/>
        <end position="188"/>
    </location>
</feature>
<dbReference type="AlphaFoldDB" id="A0A165NYT6"/>
<dbReference type="PRINTS" id="PR01217">
    <property type="entry name" value="PRICHEXTENSN"/>
</dbReference>
<evidence type="ECO:0000256" key="1">
    <source>
        <dbReference type="SAM" id="MobiDB-lite"/>
    </source>
</evidence>
<feature type="compositionally biased region" description="Pro residues" evidence="1">
    <location>
        <begin position="147"/>
        <end position="169"/>
    </location>
</feature>
<protein>
    <recommendedName>
        <fullName evidence="2">C2H2-type domain-containing protein</fullName>
    </recommendedName>
</protein>
<evidence type="ECO:0000313" key="4">
    <source>
        <dbReference type="Proteomes" id="UP000077266"/>
    </source>
</evidence>
<feature type="domain" description="C2H2-type" evidence="2">
    <location>
        <begin position="274"/>
        <end position="294"/>
    </location>
</feature>
<dbReference type="EMBL" id="KV425894">
    <property type="protein sequence ID" value="KZW01412.1"/>
    <property type="molecule type" value="Genomic_DNA"/>
</dbReference>
<dbReference type="Proteomes" id="UP000077266">
    <property type="component" value="Unassembled WGS sequence"/>
</dbReference>
<feature type="compositionally biased region" description="Polar residues" evidence="1">
    <location>
        <begin position="101"/>
        <end position="110"/>
    </location>
</feature>
<dbReference type="InterPro" id="IPR013087">
    <property type="entry name" value="Znf_C2H2_type"/>
</dbReference>
<dbReference type="InParanoid" id="A0A165NYT6"/>
<name>A0A165NYT6_EXIGL</name>
<accession>A0A165NYT6</accession>
<reference evidence="3 4" key="1">
    <citation type="journal article" date="2016" name="Mol. Biol. Evol.">
        <title>Comparative Genomics of Early-Diverging Mushroom-Forming Fungi Provides Insights into the Origins of Lignocellulose Decay Capabilities.</title>
        <authorList>
            <person name="Nagy L.G."/>
            <person name="Riley R."/>
            <person name="Tritt A."/>
            <person name="Adam C."/>
            <person name="Daum C."/>
            <person name="Floudas D."/>
            <person name="Sun H."/>
            <person name="Yadav J.S."/>
            <person name="Pangilinan J."/>
            <person name="Larsson K.H."/>
            <person name="Matsuura K."/>
            <person name="Barry K."/>
            <person name="Labutti K."/>
            <person name="Kuo R."/>
            <person name="Ohm R.A."/>
            <person name="Bhattacharya S.S."/>
            <person name="Shirouzu T."/>
            <person name="Yoshinaga Y."/>
            <person name="Martin F.M."/>
            <person name="Grigoriev I.V."/>
            <person name="Hibbett D.S."/>
        </authorList>
    </citation>
    <scope>NUCLEOTIDE SEQUENCE [LARGE SCALE GENOMIC DNA]</scope>
    <source>
        <strain evidence="3 4">HHB12029</strain>
    </source>
</reference>
<gene>
    <name evidence="3" type="ORF">EXIGLDRAFT_760904</name>
</gene>
<sequence>MSSTGASSHLAGEPDVRVRHHIGKPSGTSTVNSRHRPKRPSVNDIKLDSQSSQQLMIRPAKDTISSENIAAGSRKSDEPRRRRTFTASSALSENSNALGLTLSTPVSTAPAQDEYRTSSPPLLQNKIAHALPPVPPHTPPSRENQRPPSPLSPLTPLPEDTPLPTPPDALEPLDGSSPLTELTESLPSTPRPKDIIDLTSPSPPPSPSVSLCNARLSTLRICPLPRAPSPQPPLSPPPELDEPWYGHPTRYIILSHTGRALTRTLSTQSQYKLCGTCHLAFSSIQELEYHEEVHDLPEDEIVMCDCRCMFDASLRRGPTSFARHRAMCEIALHKVSEYQLIEWELPRVLTPPPSP</sequence>
<feature type="compositionally biased region" description="Low complexity" evidence="1">
    <location>
        <begin position="87"/>
        <end position="98"/>
    </location>
</feature>
<organism evidence="3 4">
    <name type="scientific">Exidia glandulosa HHB12029</name>
    <dbReference type="NCBI Taxonomy" id="1314781"/>
    <lineage>
        <taxon>Eukaryota</taxon>
        <taxon>Fungi</taxon>
        <taxon>Dikarya</taxon>
        <taxon>Basidiomycota</taxon>
        <taxon>Agaricomycotina</taxon>
        <taxon>Agaricomycetes</taxon>
        <taxon>Auriculariales</taxon>
        <taxon>Exidiaceae</taxon>
        <taxon>Exidia</taxon>
    </lineage>
</organism>
<evidence type="ECO:0000313" key="3">
    <source>
        <dbReference type="EMBL" id="KZW01412.1"/>
    </source>
</evidence>
<dbReference type="PROSITE" id="PS00028">
    <property type="entry name" value="ZINC_FINGER_C2H2_1"/>
    <property type="match status" value="1"/>
</dbReference>
<proteinExistence type="predicted"/>
<evidence type="ECO:0000259" key="2">
    <source>
        <dbReference type="PROSITE" id="PS00028"/>
    </source>
</evidence>
<feature type="region of interest" description="Disordered" evidence="1">
    <location>
        <begin position="1"/>
        <end position="211"/>
    </location>
</feature>